<name>A0A9D1J628_9FIRM</name>
<feature type="domain" description="Threonine/Serine exporter ThrE" evidence="9">
    <location>
        <begin position="11"/>
        <end position="134"/>
    </location>
</feature>
<evidence type="ECO:0000313" key="11">
    <source>
        <dbReference type="Proteomes" id="UP000824241"/>
    </source>
</evidence>
<dbReference type="PANTHER" id="PTHR34390:SF1">
    <property type="entry name" value="SUCCINATE TRANSPORTER SUBUNIT YJJB-RELATED"/>
    <property type="match status" value="1"/>
</dbReference>
<feature type="transmembrane region" description="Helical" evidence="8">
    <location>
        <begin position="6"/>
        <end position="24"/>
    </location>
</feature>
<evidence type="ECO:0000256" key="5">
    <source>
        <dbReference type="ARBA" id="ARBA00022989"/>
    </source>
</evidence>
<evidence type="ECO:0000256" key="2">
    <source>
        <dbReference type="ARBA" id="ARBA00022475"/>
    </source>
</evidence>
<keyword evidence="4 8" id="KW-0812">Transmembrane</keyword>
<dbReference type="InterPro" id="IPR050539">
    <property type="entry name" value="ThrE_Dicarb/AminoAcid_Exp"/>
</dbReference>
<reference evidence="10" key="2">
    <citation type="journal article" date="2021" name="PeerJ">
        <title>Extensive microbial diversity within the chicken gut microbiome revealed by metagenomics and culture.</title>
        <authorList>
            <person name="Gilroy R."/>
            <person name="Ravi A."/>
            <person name="Getino M."/>
            <person name="Pursley I."/>
            <person name="Horton D.L."/>
            <person name="Alikhan N.F."/>
            <person name="Baker D."/>
            <person name="Gharbi K."/>
            <person name="Hall N."/>
            <person name="Watson M."/>
            <person name="Adriaenssens E.M."/>
            <person name="Foster-Nyarko E."/>
            <person name="Jarju S."/>
            <person name="Secka A."/>
            <person name="Antonio M."/>
            <person name="Oren A."/>
            <person name="Chaudhuri R.R."/>
            <person name="La Ragione R."/>
            <person name="Hildebrand F."/>
            <person name="Pallen M.J."/>
        </authorList>
    </citation>
    <scope>NUCLEOTIDE SEQUENCE</scope>
    <source>
        <strain evidence="10">CHK189-12415</strain>
    </source>
</reference>
<keyword evidence="6 8" id="KW-0472">Membrane</keyword>
<proteinExistence type="inferred from homology"/>
<organism evidence="10 11">
    <name type="scientific">Candidatus Faecivivens stercoravium</name>
    <dbReference type="NCBI Taxonomy" id="2840803"/>
    <lineage>
        <taxon>Bacteria</taxon>
        <taxon>Bacillati</taxon>
        <taxon>Bacillota</taxon>
        <taxon>Clostridia</taxon>
        <taxon>Eubacteriales</taxon>
        <taxon>Oscillospiraceae</taxon>
        <taxon>Oscillospiraceae incertae sedis</taxon>
        <taxon>Candidatus Faecivivens</taxon>
    </lineage>
</organism>
<dbReference type="Proteomes" id="UP000824241">
    <property type="component" value="Unassembled WGS sequence"/>
</dbReference>
<evidence type="ECO:0000256" key="3">
    <source>
        <dbReference type="ARBA" id="ARBA00022519"/>
    </source>
</evidence>
<feature type="transmembrane region" description="Helical" evidence="8">
    <location>
        <begin position="31"/>
        <end position="46"/>
    </location>
</feature>
<dbReference type="EMBL" id="DVHA01000289">
    <property type="protein sequence ID" value="HIR61674.1"/>
    <property type="molecule type" value="Genomic_DNA"/>
</dbReference>
<evidence type="ECO:0000313" key="10">
    <source>
        <dbReference type="EMBL" id="HIR61674.1"/>
    </source>
</evidence>
<dbReference type="PANTHER" id="PTHR34390">
    <property type="entry name" value="UPF0442 PROTEIN YJJB-RELATED"/>
    <property type="match status" value="1"/>
</dbReference>
<feature type="transmembrane region" description="Helical" evidence="8">
    <location>
        <begin position="81"/>
        <end position="100"/>
    </location>
</feature>
<keyword evidence="5 8" id="KW-1133">Transmembrane helix</keyword>
<evidence type="ECO:0000256" key="1">
    <source>
        <dbReference type="ARBA" id="ARBA00004651"/>
    </source>
</evidence>
<keyword evidence="3" id="KW-0997">Cell inner membrane</keyword>
<evidence type="ECO:0000259" key="9">
    <source>
        <dbReference type="Pfam" id="PF12821"/>
    </source>
</evidence>
<dbReference type="InterPro" id="IPR024528">
    <property type="entry name" value="ThrE_2"/>
</dbReference>
<protein>
    <submittedName>
        <fullName evidence="10">Threonine/serine exporter family protein</fullName>
    </submittedName>
</protein>
<reference evidence="10" key="1">
    <citation type="submission" date="2020-10" db="EMBL/GenBank/DDBJ databases">
        <authorList>
            <person name="Gilroy R."/>
        </authorList>
    </citation>
    <scope>NUCLEOTIDE SEQUENCE</scope>
    <source>
        <strain evidence="10">CHK189-12415</strain>
    </source>
</reference>
<sequence length="154" mass="16857">MTAFFDLLWECAMALVGTVAFALLFSVPRRYYLWCGLIGGAGWAAFRLIDPFWGRTAAIFCAAALVIFLSRLRAVKERCPVTIFMVAGLFPLVPGAGIYWAIYELVMDNPAAASGRGTEALTDAVAIVLGIIIVFELPQKWFRRLAGQKPPPKG</sequence>
<gene>
    <name evidence="10" type="ORF">IAB37_08890</name>
</gene>
<dbReference type="AlphaFoldDB" id="A0A9D1J628"/>
<comment type="subcellular location">
    <subcellularLocation>
        <location evidence="1">Cell membrane</location>
        <topology evidence="1">Multi-pass membrane protein</topology>
    </subcellularLocation>
</comment>
<keyword evidence="2" id="KW-1003">Cell membrane</keyword>
<dbReference type="GO" id="GO:0005886">
    <property type="term" value="C:plasma membrane"/>
    <property type="evidence" value="ECO:0007669"/>
    <property type="project" value="UniProtKB-SubCell"/>
</dbReference>
<accession>A0A9D1J628</accession>
<feature type="transmembrane region" description="Helical" evidence="8">
    <location>
        <begin position="120"/>
        <end position="137"/>
    </location>
</feature>
<feature type="transmembrane region" description="Helical" evidence="8">
    <location>
        <begin position="52"/>
        <end position="69"/>
    </location>
</feature>
<comment type="similarity">
    <text evidence="7">Belongs to the ThrE exporter (TC 2.A.79) family.</text>
</comment>
<evidence type="ECO:0000256" key="8">
    <source>
        <dbReference type="SAM" id="Phobius"/>
    </source>
</evidence>
<evidence type="ECO:0000256" key="6">
    <source>
        <dbReference type="ARBA" id="ARBA00023136"/>
    </source>
</evidence>
<evidence type="ECO:0000256" key="4">
    <source>
        <dbReference type="ARBA" id="ARBA00022692"/>
    </source>
</evidence>
<comment type="caution">
    <text evidence="10">The sequence shown here is derived from an EMBL/GenBank/DDBJ whole genome shotgun (WGS) entry which is preliminary data.</text>
</comment>
<dbReference type="GO" id="GO:0015744">
    <property type="term" value="P:succinate transport"/>
    <property type="evidence" value="ECO:0007669"/>
    <property type="project" value="TreeGrafter"/>
</dbReference>
<dbReference type="Pfam" id="PF12821">
    <property type="entry name" value="ThrE_2"/>
    <property type="match status" value="1"/>
</dbReference>
<evidence type="ECO:0000256" key="7">
    <source>
        <dbReference type="ARBA" id="ARBA00034125"/>
    </source>
</evidence>